<feature type="transmembrane region" description="Helical" evidence="5">
    <location>
        <begin position="101"/>
        <end position="120"/>
    </location>
</feature>
<evidence type="ECO:0000313" key="8">
    <source>
        <dbReference type="Proteomes" id="UP000030518"/>
    </source>
</evidence>
<dbReference type="PATRIC" id="fig|1300345.3.peg.816"/>
<feature type="transmembrane region" description="Helical" evidence="5">
    <location>
        <begin position="126"/>
        <end position="145"/>
    </location>
</feature>
<dbReference type="PANTHER" id="PTHR10846">
    <property type="entry name" value="SODIUM/POTASSIUM/CALCIUM EXCHANGER"/>
    <property type="match status" value="1"/>
</dbReference>
<keyword evidence="8" id="KW-1185">Reference proteome</keyword>
<dbReference type="InterPro" id="IPR004837">
    <property type="entry name" value="NaCa_Exmemb"/>
</dbReference>
<evidence type="ECO:0000256" key="2">
    <source>
        <dbReference type="ARBA" id="ARBA00022692"/>
    </source>
</evidence>
<dbReference type="PANTHER" id="PTHR10846:SF8">
    <property type="entry name" value="INNER MEMBRANE PROTEIN YRBG"/>
    <property type="match status" value="1"/>
</dbReference>
<dbReference type="Gene3D" id="1.20.1420.30">
    <property type="entry name" value="NCX, central ion-binding region"/>
    <property type="match status" value="1"/>
</dbReference>
<dbReference type="RefSeq" id="WP_036166388.1">
    <property type="nucleotide sequence ID" value="NZ_JRKJ01000004.1"/>
</dbReference>
<gene>
    <name evidence="7" type="ORF">LF41_2237</name>
</gene>
<evidence type="ECO:0000256" key="4">
    <source>
        <dbReference type="ARBA" id="ARBA00023136"/>
    </source>
</evidence>
<protein>
    <submittedName>
        <fullName evidence="7">Na+/Ca+ antiporter</fullName>
    </submittedName>
</protein>
<dbReference type="InterPro" id="IPR044880">
    <property type="entry name" value="NCX_ion-bd_dom_sf"/>
</dbReference>
<dbReference type="STRING" id="1300345.LF41_2237"/>
<comment type="caution">
    <text evidence="7">The sequence shown here is derived from an EMBL/GenBank/DDBJ whole genome shotgun (WGS) entry which is preliminary data.</text>
</comment>
<feature type="transmembrane region" description="Helical" evidence="5">
    <location>
        <begin position="240"/>
        <end position="261"/>
    </location>
</feature>
<evidence type="ECO:0000259" key="6">
    <source>
        <dbReference type="Pfam" id="PF01699"/>
    </source>
</evidence>
<evidence type="ECO:0000256" key="3">
    <source>
        <dbReference type="ARBA" id="ARBA00022989"/>
    </source>
</evidence>
<feature type="transmembrane region" description="Helical" evidence="5">
    <location>
        <begin position="166"/>
        <end position="186"/>
    </location>
</feature>
<evidence type="ECO:0000256" key="5">
    <source>
        <dbReference type="SAM" id="Phobius"/>
    </source>
</evidence>
<dbReference type="GO" id="GO:0005262">
    <property type="term" value="F:calcium channel activity"/>
    <property type="evidence" value="ECO:0007669"/>
    <property type="project" value="TreeGrafter"/>
</dbReference>
<comment type="subcellular location">
    <subcellularLocation>
        <location evidence="1">Membrane</location>
        <topology evidence="1">Multi-pass membrane protein</topology>
    </subcellularLocation>
</comment>
<organism evidence="7 8">
    <name type="scientific">Lysobacter dokdonensis DS-58</name>
    <dbReference type="NCBI Taxonomy" id="1300345"/>
    <lineage>
        <taxon>Bacteria</taxon>
        <taxon>Pseudomonadati</taxon>
        <taxon>Pseudomonadota</taxon>
        <taxon>Gammaproteobacteria</taxon>
        <taxon>Lysobacterales</taxon>
        <taxon>Lysobacteraceae</taxon>
        <taxon>Noviluteimonas</taxon>
    </lineage>
</organism>
<dbReference type="GO" id="GO:0008273">
    <property type="term" value="F:calcium, potassium:sodium antiporter activity"/>
    <property type="evidence" value="ECO:0007669"/>
    <property type="project" value="TreeGrafter"/>
</dbReference>
<feature type="transmembrane region" description="Helical" evidence="5">
    <location>
        <begin position="78"/>
        <end position="96"/>
    </location>
</feature>
<keyword evidence="4 5" id="KW-0472">Membrane</keyword>
<dbReference type="eggNOG" id="COG0530">
    <property type="taxonomic scope" value="Bacteria"/>
</dbReference>
<dbReference type="GO" id="GO:0006874">
    <property type="term" value="P:intracellular calcium ion homeostasis"/>
    <property type="evidence" value="ECO:0007669"/>
    <property type="project" value="TreeGrafter"/>
</dbReference>
<feature type="transmembrane region" description="Helical" evidence="5">
    <location>
        <begin position="267"/>
        <end position="286"/>
    </location>
</feature>
<evidence type="ECO:0000313" key="7">
    <source>
        <dbReference type="EMBL" id="KGQ20070.1"/>
    </source>
</evidence>
<dbReference type="AlphaFoldDB" id="A0A0A2WP67"/>
<feature type="transmembrane region" description="Helical" evidence="5">
    <location>
        <begin position="206"/>
        <end position="228"/>
    </location>
</feature>
<dbReference type="Pfam" id="PF01699">
    <property type="entry name" value="Na_Ca_ex"/>
    <property type="match status" value="2"/>
</dbReference>
<reference evidence="7 8" key="1">
    <citation type="submission" date="2014-09" db="EMBL/GenBank/DDBJ databases">
        <title>Genome sequences of Lysobacter dokdonensis DS-58.</title>
        <authorList>
            <person name="Kim J.F."/>
            <person name="Kwak M.-J."/>
        </authorList>
    </citation>
    <scope>NUCLEOTIDE SEQUENCE [LARGE SCALE GENOMIC DNA]</scope>
    <source>
        <strain evidence="7 8">DS-58</strain>
    </source>
</reference>
<feature type="domain" description="Sodium/calcium exchanger membrane region" evidence="6">
    <location>
        <begin position="5"/>
        <end position="144"/>
    </location>
</feature>
<accession>A0A0A2WP67</accession>
<evidence type="ECO:0000256" key="1">
    <source>
        <dbReference type="ARBA" id="ARBA00004141"/>
    </source>
</evidence>
<dbReference type="OrthoDB" id="9794225at2"/>
<dbReference type="InterPro" id="IPR004481">
    <property type="entry name" value="K/Na/Ca-exchanger"/>
</dbReference>
<keyword evidence="2 5" id="KW-0812">Transmembrane</keyword>
<dbReference type="Proteomes" id="UP000030518">
    <property type="component" value="Unassembled WGS sequence"/>
</dbReference>
<proteinExistence type="predicted"/>
<dbReference type="EMBL" id="JRKJ01000004">
    <property type="protein sequence ID" value="KGQ20070.1"/>
    <property type="molecule type" value="Genomic_DNA"/>
</dbReference>
<name>A0A0A2WP67_9GAMM</name>
<dbReference type="GO" id="GO:0005886">
    <property type="term" value="C:plasma membrane"/>
    <property type="evidence" value="ECO:0007669"/>
    <property type="project" value="TreeGrafter"/>
</dbReference>
<sequence>MLETFGLFLLGLVFLALGGDSVVKGASGIGRHYGLSPFVTGLVLVAFATSIPELAVNARAAFVGAQSLALGNAVGSNLVNFGLTLGLAAIAAPLIVRWRVLAPLLVCFIVLSLAIVGMGLDGVLSRIDGMLLLLAFAAVVAFAVARSRRETADVQTVLEGFTETRGGLALNGARIVISAIVLFYGAKWVVQSAPLIGASMGMAPLLTGLVPVAIGTALPEIAAAVLAARRGQGELVAGHVIGSSLCNLTLVLGGMAAFRALAVPASFVKFEVPAAIAFAVALYPMLRGDLRVSRVEGGILVAAYVAWLVFVLATGTH</sequence>
<feature type="domain" description="Sodium/calcium exchanger membrane region" evidence="6">
    <location>
        <begin position="175"/>
        <end position="312"/>
    </location>
</feature>
<feature type="transmembrane region" description="Helical" evidence="5">
    <location>
        <begin position="298"/>
        <end position="316"/>
    </location>
</feature>
<keyword evidence="3 5" id="KW-1133">Transmembrane helix</keyword>